<evidence type="ECO:0000313" key="1">
    <source>
        <dbReference type="EMBL" id="MBF1658084.1"/>
    </source>
</evidence>
<sequence length="136" mass="15283">MQKHLKDYKEPESALSIIGDLYSTAATCEYLGGITRQALNDRINKHTILRLKDGAGRNGYPIFQFSNGTVDPNIQQIIQTLLDGHFSEWQTALWITTPSLMYNGVSPLEYLRTSPKHFGQVLAHAENDVNDLYANS</sequence>
<dbReference type="RefSeq" id="WP_303945728.1">
    <property type="nucleotide sequence ID" value="NZ_JABZXO010000033.1"/>
</dbReference>
<dbReference type="Proteomes" id="UP000770330">
    <property type="component" value="Unassembled WGS sequence"/>
</dbReference>
<comment type="caution">
    <text evidence="1">The sequence shown here is derived from an EMBL/GenBank/DDBJ whole genome shotgun (WGS) entry which is preliminary data.</text>
</comment>
<gene>
    <name evidence="1" type="ORF">HXO61_09190</name>
</gene>
<reference evidence="1" key="1">
    <citation type="submission" date="2020-04" db="EMBL/GenBank/DDBJ databases">
        <title>Deep metagenomics examines the oral microbiome during advanced dental caries in children, revealing novel taxa and co-occurrences with host molecules.</title>
        <authorList>
            <person name="Baker J.L."/>
            <person name="Morton J.T."/>
            <person name="Dinis M."/>
            <person name="Alvarez R."/>
            <person name="Tran N.C."/>
            <person name="Knight R."/>
            <person name="Edlund A."/>
        </authorList>
    </citation>
    <scope>NUCLEOTIDE SEQUENCE</scope>
    <source>
        <strain evidence="1">JCVI_39_bin.18</strain>
    </source>
</reference>
<evidence type="ECO:0008006" key="3">
    <source>
        <dbReference type="Google" id="ProtNLM"/>
    </source>
</evidence>
<proteinExistence type="predicted"/>
<protein>
    <recommendedName>
        <fullName evidence="3">Antitoxin Xre/MbcA/ParS-like toxin-binding domain-containing protein</fullName>
    </recommendedName>
</protein>
<dbReference type="AlphaFoldDB" id="A0A930L190"/>
<evidence type="ECO:0000313" key="2">
    <source>
        <dbReference type="Proteomes" id="UP000770330"/>
    </source>
</evidence>
<organism evidence="1 2">
    <name type="scientific">Rothia mucilaginosa</name>
    <dbReference type="NCBI Taxonomy" id="43675"/>
    <lineage>
        <taxon>Bacteria</taxon>
        <taxon>Bacillati</taxon>
        <taxon>Actinomycetota</taxon>
        <taxon>Actinomycetes</taxon>
        <taxon>Micrococcales</taxon>
        <taxon>Micrococcaceae</taxon>
        <taxon>Rothia</taxon>
    </lineage>
</organism>
<dbReference type="EMBL" id="JABZXO010000033">
    <property type="protein sequence ID" value="MBF1658084.1"/>
    <property type="molecule type" value="Genomic_DNA"/>
</dbReference>
<name>A0A930L190_9MICC</name>
<accession>A0A930L190</accession>